<dbReference type="Proteomes" id="UP001484097">
    <property type="component" value="Unassembled WGS sequence"/>
</dbReference>
<feature type="transmembrane region" description="Helical" evidence="1">
    <location>
        <begin position="85"/>
        <end position="102"/>
    </location>
</feature>
<feature type="transmembrane region" description="Helical" evidence="1">
    <location>
        <begin position="108"/>
        <end position="133"/>
    </location>
</feature>
<evidence type="ECO:0000313" key="3">
    <source>
        <dbReference type="Proteomes" id="UP001484097"/>
    </source>
</evidence>
<feature type="transmembrane region" description="Helical" evidence="1">
    <location>
        <begin position="57"/>
        <end position="78"/>
    </location>
</feature>
<accession>A0ABV0ILB1</accession>
<comment type="caution">
    <text evidence="2">The sequence shown here is derived from an EMBL/GenBank/DDBJ whole genome shotgun (WGS) entry which is preliminary data.</text>
</comment>
<dbReference type="SUPFAM" id="SSF103473">
    <property type="entry name" value="MFS general substrate transporter"/>
    <property type="match status" value="1"/>
</dbReference>
<feature type="transmembrane region" description="Helical" evidence="1">
    <location>
        <begin position="307"/>
        <end position="331"/>
    </location>
</feature>
<reference evidence="2 3" key="1">
    <citation type="submission" date="2024-05" db="EMBL/GenBank/DDBJ databases">
        <authorList>
            <person name="Yi C."/>
        </authorList>
    </citation>
    <scope>NUCLEOTIDE SEQUENCE [LARGE SCALE GENOMIC DNA]</scope>
    <source>
        <strain evidence="2 3">XS13</strain>
    </source>
</reference>
<dbReference type="InterPro" id="IPR036259">
    <property type="entry name" value="MFS_trans_sf"/>
</dbReference>
<keyword evidence="1" id="KW-0812">Transmembrane</keyword>
<dbReference type="Gene3D" id="1.20.1250.20">
    <property type="entry name" value="MFS general substrate transporter like domains"/>
    <property type="match status" value="1"/>
</dbReference>
<feature type="transmembrane region" description="Helical" evidence="1">
    <location>
        <begin position="373"/>
        <end position="391"/>
    </location>
</feature>
<feature type="transmembrane region" description="Helical" evidence="1">
    <location>
        <begin position="20"/>
        <end position="45"/>
    </location>
</feature>
<feature type="transmembrane region" description="Helical" evidence="1">
    <location>
        <begin position="255"/>
        <end position="274"/>
    </location>
</feature>
<feature type="transmembrane region" description="Helical" evidence="1">
    <location>
        <begin position="343"/>
        <end position="367"/>
    </location>
</feature>
<dbReference type="RefSeq" id="WP_347921614.1">
    <property type="nucleotide sequence ID" value="NZ_JBDXMX010000007.1"/>
</dbReference>
<sequence length="393" mass="38962">MAAVSTKATVGHGSGMGAVVAGMLLIAATYGMARFGVGLFAPYLAADRPELLPVLGWAAGAQFTSYALAATLAARLVAHAPRRGLILAGVTATMGCLGVAVATEPALFIIAVFIGGMGGGFASPALVPIIDVVVAPGLSSTAQSVVDTGTAVGVIASGLLVWALPVVGPAWCLMALACAASMIAMWQFVRARTDLASTGSRVSRSASVPLIGALRSLVIPGVAALLVGAGSSLLWTFGPLILTESGPVVSEQVGWLWIALGLGGLLGTTTGAVVQRIGRLGGWYVCTGGLALASVGIALSVSTGDLWIAYASMAAFGAGYMGLTTVLILWARQAWTENPGAGTTVLFIALATGQALGSVGFGAAQGLLTPGPLAVLVAGLRLGGGLAAVAGRR</sequence>
<dbReference type="InterPro" id="IPR011701">
    <property type="entry name" value="MFS"/>
</dbReference>
<keyword evidence="1" id="KW-0472">Membrane</keyword>
<feature type="transmembrane region" description="Helical" evidence="1">
    <location>
        <begin position="145"/>
        <end position="164"/>
    </location>
</feature>
<feature type="transmembrane region" description="Helical" evidence="1">
    <location>
        <begin position="170"/>
        <end position="189"/>
    </location>
</feature>
<keyword evidence="1" id="KW-1133">Transmembrane helix</keyword>
<dbReference type="Pfam" id="PF07690">
    <property type="entry name" value="MFS_1"/>
    <property type="match status" value="1"/>
</dbReference>
<gene>
    <name evidence="2" type="ORF">ABDK96_14775</name>
</gene>
<organism evidence="2 3">
    <name type="scientific">Citricoccus nitrophenolicus</name>
    <dbReference type="NCBI Taxonomy" id="863575"/>
    <lineage>
        <taxon>Bacteria</taxon>
        <taxon>Bacillati</taxon>
        <taxon>Actinomycetota</taxon>
        <taxon>Actinomycetes</taxon>
        <taxon>Micrococcales</taxon>
        <taxon>Micrococcaceae</taxon>
        <taxon>Citricoccus</taxon>
    </lineage>
</organism>
<dbReference type="EMBL" id="JBDXMX010000007">
    <property type="protein sequence ID" value="MEO9248946.1"/>
    <property type="molecule type" value="Genomic_DNA"/>
</dbReference>
<evidence type="ECO:0000256" key="1">
    <source>
        <dbReference type="SAM" id="Phobius"/>
    </source>
</evidence>
<evidence type="ECO:0000313" key="2">
    <source>
        <dbReference type="EMBL" id="MEO9248946.1"/>
    </source>
</evidence>
<name>A0ABV0ILB1_9MICC</name>
<proteinExistence type="predicted"/>
<feature type="transmembrane region" description="Helical" evidence="1">
    <location>
        <begin position="281"/>
        <end position="301"/>
    </location>
</feature>
<keyword evidence="3" id="KW-1185">Reference proteome</keyword>
<protein>
    <submittedName>
        <fullName evidence="2">MFS transporter</fullName>
    </submittedName>
</protein>
<feature type="transmembrane region" description="Helical" evidence="1">
    <location>
        <begin position="210"/>
        <end position="235"/>
    </location>
</feature>